<evidence type="ECO:0000313" key="2">
    <source>
        <dbReference type="EMBL" id="PTQ45489.1"/>
    </source>
</evidence>
<feature type="compositionally biased region" description="Basic residues" evidence="1">
    <location>
        <begin position="91"/>
        <end position="101"/>
    </location>
</feature>
<dbReference type="Proteomes" id="UP000244005">
    <property type="component" value="Unassembled WGS sequence"/>
</dbReference>
<name>A0A2R6XHD5_MARPO</name>
<feature type="compositionally biased region" description="Low complexity" evidence="1">
    <location>
        <begin position="34"/>
        <end position="46"/>
    </location>
</feature>
<organism evidence="2 3">
    <name type="scientific">Marchantia polymorpha</name>
    <name type="common">Common liverwort</name>
    <name type="synonym">Marchantia aquatica</name>
    <dbReference type="NCBI Taxonomy" id="3197"/>
    <lineage>
        <taxon>Eukaryota</taxon>
        <taxon>Viridiplantae</taxon>
        <taxon>Streptophyta</taxon>
        <taxon>Embryophyta</taxon>
        <taxon>Marchantiophyta</taxon>
        <taxon>Marchantiopsida</taxon>
        <taxon>Marchantiidae</taxon>
        <taxon>Marchantiales</taxon>
        <taxon>Marchantiaceae</taxon>
        <taxon>Marchantia</taxon>
    </lineage>
</organism>
<evidence type="ECO:0000313" key="3">
    <source>
        <dbReference type="Proteomes" id="UP000244005"/>
    </source>
</evidence>
<feature type="compositionally biased region" description="Polar residues" evidence="1">
    <location>
        <begin position="17"/>
        <end position="33"/>
    </location>
</feature>
<proteinExistence type="predicted"/>
<accession>A0A2R6XHD5</accession>
<evidence type="ECO:0000256" key="1">
    <source>
        <dbReference type="SAM" id="MobiDB-lite"/>
    </source>
</evidence>
<keyword evidence="3" id="KW-1185">Reference proteome</keyword>
<dbReference type="AlphaFoldDB" id="A0A2R6XHD5"/>
<gene>
    <name evidence="2" type="ORF">MARPO_0014s0039</name>
</gene>
<dbReference type="EMBL" id="KZ772686">
    <property type="protein sequence ID" value="PTQ45489.1"/>
    <property type="molecule type" value="Genomic_DNA"/>
</dbReference>
<protein>
    <submittedName>
        <fullName evidence="2">Uncharacterized protein</fullName>
    </submittedName>
</protein>
<sequence length="135" mass="14832">MPSQVEPSARKGMEPGQLSTNRSVSESVRQSQPTSSTANSPHSSTSILRLASQHSSSYSRHWTRSRESVIPSETLVRLGEGSERDWVSSRSRVRPSGRQGRRQAGGQSVGRCLGMAQLSTSTWREANVCTCTYYT</sequence>
<feature type="region of interest" description="Disordered" evidence="1">
    <location>
        <begin position="1"/>
        <end position="109"/>
    </location>
</feature>
<dbReference type="Gramene" id="Mp1g11880.1">
    <property type="protein sequence ID" value="Mp1g11880.1.cds1"/>
    <property type="gene ID" value="Mp1g11880"/>
</dbReference>
<reference evidence="3" key="1">
    <citation type="journal article" date="2017" name="Cell">
        <title>Insights into land plant evolution garnered from the Marchantia polymorpha genome.</title>
        <authorList>
            <person name="Bowman J.L."/>
            <person name="Kohchi T."/>
            <person name="Yamato K.T."/>
            <person name="Jenkins J."/>
            <person name="Shu S."/>
            <person name="Ishizaki K."/>
            <person name="Yamaoka S."/>
            <person name="Nishihama R."/>
            <person name="Nakamura Y."/>
            <person name="Berger F."/>
            <person name="Adam C."/>
            <person name="Aki S.S."/>
            <person name="Althoff F."/>
            <person name="Araki T."/>
            <person name="Arteaga-Vazquez M.A."/>
            <person name="Balasubrmanian S."/>
            <person name="Barry K."/>
            <person name="Bauer D."/>
            <person name="Boehm C.R."/>
            <person name="Briginshaw L."/>
            <person name="Caballero-Perez J."/>
            <person name="Catarino B."/>
            <person name="Chen F."/>
            <person name="Chiyoda S."/>
            <person name="Chovatia M."/>
            <person name="Davies K.M."/>
            <person name="Delmans M."/>
            <person name="Demura T."/>
            <person name="Dierschke T."/>
            <person name="Dolan L."/>
            <person name="Dorantes-Acosta A.E."/>
            <person name="Eklund D.M."/>
            <person name="Florent S.N."/>
            <person name="Flores-Sandoval E."/>
            <person name="Fujiyama A."/>
            <person name="Fukuzawa H."/>
            <person name="Galik B."/>
            <person name="Grimanelli D."/>
            <person name="Grimwood J."/>
            <person name="Grossniklaus U."/>
            <person name="Hamada T."/>
            <person name="Haseloff J."/>
            <person name="Hetherington A.J."/>
            <person name="Higo A."/>
            <person name="Hirakawa Y."/>
            <person name="Hundley H.N."/>
            <person name="Ikeda Y."/>
            <person name="Inoue K."/>
            <person name="Inoue S.I."/>
            <person name="Ishida S."/>
            <person name="Jia Q."/>
            <person name="Kakita M."/>
            <person name="Kanazawa T."/>
            <person name="Kawai Y."/>
            <person name="Kawashima T."/>
            <person name="Kennedy M."/>
            <person name="Kinose K."/>
            <person name="Kinoshita T."/>
            <person name="Kohara Y."/>
            <person name="Koide E."/>
            <person name="Komatsu K."/>
            <person name="Kopischke S."/>
            <person name="Kubo M."/>
            <person name="Kyozuka J."/>
            <person name="Lagercrantz U."/>
            <person name="Lin S.S."/>
            <person name="Lindquist E."/>
            <person name="Lipzen A.M."/>
            <person name="Lu C.W."/>
            <person name="De Luna E."/>
            <person name="Martienssen R.A."/>
            <person name="Minamino N."/>
            <person name="Mizutani M."/>
            <person name="Mizutani M."/>
            <person name="Mochizuki N."/>
            <person name="Monte I."/>
            <person name="Mosher R."/>
            <person name="Nagasaki H."/>
            <person name="Nakagami H."/>
            <person name="Naramoto S."/>
            <person name="Nishitani K."/>
            <person name="Ohtani M."/>
            <person name="Okamoto T."/>
            <person name="Okumura M."/>
            <person name="Phillips J."/>
            <person name="Pollak B."/>
            <person name="Reinders A."/>
            <person name="Rovekamp M."/>
            <person name="Sano R."/>
            <person name="Sawa S."/>
            <person name="Schmid M.W."/>
            <person name="Shirakawa M."/>
            <person name="Solano R."/>
            <person name="Spunde A."/>
            <person name="Suetsugu N."/>
            <person name="Sugano S."/>
            <person name="Sugiyama A."/>
            <person name="Sun R."/>
            <person name="Suzuki Y."/>
            <person name="Takenaka M."/>
            <person name="Takezawa D."/>
            <person name="Tomogane H."/>
            <person name="Tsuzuki M."/>
            <person name="Ueda T."/>
            <person name="Umeda M."/>
            <person name="Ward J.M."/>
            <person name="Watanabe Y."/>
            <person name="Yazaki K."/>
            <person name="Yokoyama R."/>
            <person name="Yoshitake Y."/>
            <person name="Yotsui I."/>
            <person name="Zachgo S."/>
            <person name="Schmutz J."/>
        </authorList>
    </citation>
    <scope>NUCLEOTIDE SEQUENCE [LARGE SCALE GENOMIC DNA]</scope>
    <source>
        <strain evidence="3">Tak-1</strain>
    </source>
</reference>